<proteinExistence type="predicted"/>
<reference evidence="1 2" key="1">
    <citation type="journal article" date="2022" name="Hortic Res">
        <title>A haplotype resolved chromosomal level avocado genome allows analysis of novel avocado genes.</title>
        <authorList>
            <person name="Nath O."/>
            <person name="Fletcher S.J."/>
            <person name="Hayward A."/>
            <person name="Shaw L.M."/>
            <person name="Masouleh A.K."/>
            <person name="Furtado A."/>
            <person name="Henry R.J."/>
            <person name="Mitter N."/>
        </authorList>
    </citation>
    <scope>NUCLEOTIDE SEQUENCE [LARGE SCALE GENOMIC DNA]</scope>
    <source>
        <strain evidence="2">cv. Hass</strain>
    </source>
</reference>
<protein>
    <submittedName>
        <fullName evidence="1">Uncharacterized protein</fullName>
    </submittedName>
</protein>
<keyword evidence="2" id="KW-1185">Reference proteome</keyword>
<dbReference type="Proteomes" id="UP001234297">
    <property type="component" value="Chromosome 4"/>
</dbReference>
<organism evidence="1 2">
    <name type="scientific">Persea americana</name>
    <name type="common">Avocado</name>
    <dbReference type="NCBI Taxonomy" id="3435"/>
    <lineage>
        <taxon>Eukaryota</taxon>
        <taxon>Viridiplantae</taxon>
        <taxon>Streptophyta</taxon>
        <taxon>Embryophyta</taxon>
        <taxon>Tracheophyta</taxon>
        <taxon>Spermatophyta</taxon>
        <taxon>Magnoliopsida</taxon>
        <taxon>Magnoliidae</taxon>
        <taxon>Laurales</taxon>
        <taxon>Lauraceae</taxon>
        <taxon>Persea</taxon>
    </lineage>
</organism>
<sequence length="102" mass="12131">MIDEIEMLDHGGWTPSVATRRLMMWHMQHDERLKMIKGFSDIRCRILASVVSATLMDKRHRFLSDNRRKRSRIFCSDLLLVYDFIVLQGPRNRLGLYLCYGE</sequence>
<dbReference type="EMBL" id="CM056812">
    <property type="protein sequence ID" value="KAJ8618801.1"/>
    <property type="molecule type" value="Genomic_DNA"/>
</dbReference>
<evidence type="ECO:0000313" key="2">
    <source>
        <dbReference type="Proteomes" id="UP001234297"/>
    </source>
</evidence>
<accession>A0ACC2KCQ7</accession>
<comment type="caution">
    <text evidence="1">The sequence shown here is derived from an EMBL/GenBank/DDBJ whole genome shotgun (WGS) entry which is preliminary data.</text>
</comment>
<name>A0ACC2KCQ7_PERAE</name>
<gene>
    <name evidence="1" type="ORF">MRB53_014987</name>
</gene>
<evidence type="ECO:0000313" key="1">
    <source>
        <dbReference type="EMBL" id="KAJ8618801.1"/>
    </source>
</evidence>